<feature type="compositionally biased region" description="Basic and acidic residues" evidence="1">
    <location>
        <begin position="129"/>
        <end position="139"/>
    </location>
</feature>
<dbReference type="AlphaFoldDB" id="A0A482WIJ7"/>
<keyword evidence="3" id="KW-1185">Reference proteome</keyword>
<comment type="caution">
    <text evidence="2">The sequence shown here is derived from an EMBL/GenBank/DDBJ whole genome shotgun (WGS) entry which is preliminary data.</text>
</comment>
<feature type="compositionally biased region" description="Basic and acidic residues" evidence="1">
    <location>
        <begin position="89"/>
        <end position="98"/>
    </location>
</feature>
<dbReference type="InParanoid" id="A0A482WIJ7"/>
<evidence type="ECO:0000256" key="1">
    <source>
        <dbReference type="SAM" id="MobiDB-lite"/>
    </source>
</evidence>
<evidence type="ECO:0000313" key="2">
    <source>
        <dbReference type="EMBL" id="RZF33001.1"/>
    </source>
</evidence>
<feature type="region of interest" description="Disordered" evidence="1">
    <location>
        <begin position="228"/>
        <end position="248"/>
    </location>
</feature>
<dbReference type="OrthoDB" id="6247875at2759"/>
<feature type="compositionally biased region" description="Low complexity" evidence="1">
    <location>
        <begin position="108"/>
        <end position="119"/>
    </location>
</feature>
<feature type="region of interest" description="Disordered" evidence="1">
    <location>
        <begin position="1"/>
        <end position="139"/>
    </location>
</feature>
<organism evidence="2 3">
    <name type="scientific">Laodelphax striatellus</name>
    <name type="common">Small brown planthopper</name>
    <name type="synonym">Delphax striatella</name>
    <dbReference type="NCBI Taxonomy" id="195883"/>
    <lineage>
        <taxon>Eukaryota</taxon>
        <taxon>Metazoa</taxon>
        <taxon>Ecdysozoa</taxon>
        <taxon>Arthropoda</taxon>
        <taxon>Hexapoda</taxon>
        <taxon>Insecta</taxon>
        <taxon>Pterygota</taxon>
        <taxon>Neoptera</taxon>
        <taxon>Paraneoptera</taxon>
        <taxon>Hemiptera</taxon>
        <taxon>Auchenorrhyncha</taxon>
        <taxon>Fulgoroidea</taxon>
        <taxon>Delphacidae</taxon>
        <taxon>Criomorphinae</taxon>
        <taxon>Laodelphax</taxon>
    </lineage>
</organism>
<protein>
    <submittedName>
        <fullName evidence="2">Uncharacterized protein</fullName>
    </submittedName>
</protein>
<name>A0A482WIJ7_LAOST</name>
<feature type="compositionally biased region" description="Low complexity" evidence="1">
    <location>
        <begin position="55"/>
        <end position="70"/>
    </location>
</feature>
<dbReference type="SMR" id="A0A482WIJ7"/>
<dbReference type="Proteomes" id="UP000291343">
    <property type="component" value="Unassembled WGS sequence"/>
</dbReference>
<feature type="region of interest" description="Disordered" evidence="1">
    <location>
        <begin position="168"/>
        <end position="188"/>
    </location>
</feature>
<feature type="compositionally biased region" description="Basic and acidic residues" evidence="1">
    <location>
        <begin position="292"/>
        <end position="316"/>
    </location>
</feature>
<sequence>MSSKRKSPPSKLQEGGAQSSTGDGMVGLGPEDDDVSAPSPLEGVANSRVEGETGYGSSPSSAAASSVGSPYGSGGDDNDAEDGPAVSETRPEECEDLRTVPATSVNDILTSSIASLTATSPPPSKRKRYPDNNDHHQQINHHYLDPHNLHPLIHDHHQQLLQMSQHFHQHQDNNHHHHHHASDEKQMNSVSTMHLNNNSTTLNHNNSVGSGGKRTMDDVLKRLTSKMNNSTIREEKRPLSPSKTQSGALDNGEASLLHLQALAAGGDSFMEKERRLSEMILQLQLDEEIRERTTKEDGVGRKEGDERKEKDDEKKKEKEKKKISRLIEINPLLHLLPSILNSFFRVPKHFTPGLFLDSYTGAQSVKSHLTHVLPEEVTMLLTSNKQVEFRSRIIAGQYTLVRRYT</sequence>
<feature type="region of interest" description="Disordered" evidence="1">
    <location>
        <begin position="292"/>
        <end position="320"/>
    </location>
</feature>
<dbReference type="EMBL" id="QKKF02035384">
    <property type="protein sequence ID" value="RZF33001.1"/>
    <property type="molecule type" value="Genomic_DNA"/>
</dbReference>
<reference evidence="2 3" key="1">
    <citation type="journal article" date="2017" name="Gigascience">
        <title>Genome sequence of the small brown planthopper, Laodelphax striatellus.</title>
        <authorList>
            <person name="Zhu J."/>
            <person name="Jiang F."/>
            <person name="Wang X."/>
            <person name="Yang P."/>
            <person name="Bao Y."/>
            <person name="Zhao W."/>
            <person name="Wang W."/>
            <person name="Lu H."/>
            <person name="Wang Q."/>
            <person name="Cui N."/>
            <person name="Li J."/>
            <person name="Chen X."/>
            <person name="Luo L."/>
            <person name="Yu J."/>
            <person name="Kang L."/>
            <person name="Cui F."/>
        </authorList>
    </citation>
    <scope>NUCLEOTIDE SEQUENCE [LARGE SCALE GENOMIC DNA]</scope>
    <source>
        <strain evidence="2">Lst14</strain>
    </source>
</reference>
<evidence type="ECO:0000313" key="3">
    <source>
        <dbReference type="Proteomes" id="UP000291343"/>
    </source>
</evidence>
<gene>
    <name evidence="2" type="ORF">LSTR_LSTR006255</name>
</gene>
<proteinExistence type="predicted"/>
<accession>A0A482WIJ7</accession>